<protein>
    <recommendedName>
        <fullName evidence="2">CRISPR system Cms protein Csm4</fullName>
    </recommendedName>
</protein>
<keyword evidence="3" id="KW-0694">RNA-binding</keyword>
<comment type="similarity">
    <text evidence="1">Belongs to the CRISPR-associated Csm4 family.</text>
</comment>
<dbReference type="AlphaFoldDB" id="A0A1M6QT68"/>
<accession>A0A1M6QT68</accession>
<dbReference type="InterPro" id="IPR005510">
    <property type="entry name" value="Csm4"/>
</dbReference>
<organism evidence="5 6">
    <name type="scientific">Desulfatibacillum alkenivorans DSM 16219</name>
    <dbReference type="NCBI Taxonomy" id="1121393"/>
    <lineage>
        <taxon>Bacteria</taxon>
        <taxon>Pseudomonadati</taxon>
        <taxon>Thermodesulfobacteriota</taxon>
        <taxon>Desulfobacteria</taxon>
        <taxon>Desulfobacterales</taxon>
        <taxon>Desulfatibacillaceae</taxon>
        <taxon>Desulfatibacillum</taxon>
    </lineage>
</organism>
<dbReference type="GO" id="GO:0051607">
    <property type="term" value="P:defense response to virus"/>
    <property type="evidence" value="ECO:0007669"/>
    <property type="project" value="UniProtKB-KW"/>
</dbReference>
<dbReference type="OrthoDB" id="9790529at2"/>
<proteinExistence type="inferred from homology"/>
<evidence type="ECO:0000256" key="4">
    <source>
        <dbReference type="ARBA" id="ARBA00023118"/>
    </source>
</evidence>
<dbReference type="NCBIfam" id="TIGR01903">
    <property type="entry name" value="cas5_csm4"/>
    <property type="match status" value="1"/>
</dbReference>
<evidence type="ECO:0000313" key="6">
    <source>
        <dbReference type="Proteomes" id="UP000183994"/>
    </source>
</evidence>
<dbReference type="GO" id="GO:0003723">
    <property type="term" value="F:RNA binding"/>
    <property type="evidence" value="ECO:0007669"/>
    <property type="project" value="UniProtKB-KW"/>
</dbReference>
<keyword evidence="6" id="KW-1185">Reference proteome</keyword>
<keyword evidence="4" id="KW-0051">Antiviral defense</keyword>
<dbReference type="EMBL" id="FQZU01000020">
    <property type="protein sequence ID" value="SHK23414.1"/>
    <property type="molecule type" value="Genomic_DNA"/>
</dbReference>
<reference evidence="6" key="1">
    <citation type="submission" date="2016-11" db="EMBL/GenBank/DDBJ databases">
        <authorList>
            <person name="Varghese N."/>
            <person name="Submissions S."/>
        </authorList>
    </citation>
    <scope>NUCLEOTIDE SEQUENCE [LARGE SCALE GENOMIC DNA]</scope>
    <source>
        <strain evidence="6">DSM 16219</strain>
    </source>
</reference>
<name>A0A1M6QT68_9BACT</name>
<sequence>MLHRYKITPRSPVITPLASDTLFGHLCWAIRYRDGEEALEKFLLEYGQGPAPIIFSSCFAADTLPRPVLPPPTREQTAQFVKSGFGETQQDLFNGLSAIKKWNKAGRISLEDWQSLKGEYDPLKLYSLFLSRRDSEGEAKASAPVQDSTMHNTINRESGTVQEGGLFVRDKTWYARDTVLDLYVRTRDSEAAAVADWFLTEYLPASGYGADKSAGMGVLDIEKDSNFDPSSLEAENPNVQMSLSFCAFSGMEELPALYRLTTRFGKLGGDFAYSSPTGGPPRPFKKPILMFAPGAVFGGDSRLDEVGLLKNVHSDERIRHCGIPLTIPFSIKEENFHEWFAI</sequence>
<evidence type="ECO:0000256" key="2">
    <source>
        <dbReference type="ARBA" id="ARBA00016109"/>
    </source>
</evidence>
<dbReference type="Proteomes" id="UP000183994">
    <property type="component" value="Unassembled WGS sequence"/>
</dbReference>
<evidence type="ECO:0000313" key="5">
    <source>
        <dbReference type="EMBL" id="SHK23414.1"/>
    </source>
</evidence>
<evidence type="ECO:0000256" key="1">
    <source>
        <dbReference type="ARBA" id="ARBA00005772"/>
    </source>
</evidence>
<dbReference type="RefSeq" id="WP_073477207.1">
    <property type="nucleotide sequence ID" value="NZ_FQZU01000020.1"/>
</dbReference>
<evidence type="ECO:0000256" key="3">
    <source>
        <dbReference type="ARBA" id="ARBA00022884"/>
    </source>
</evidence>
<dbReference type="STRING" id="1121393.SAMN02745216_03136"/>
<gene>
    <name evidence="5" type="ORF">SAMN02745216_03136</name>
</gene>